<gene>
    <name evidence="1" type="ORF">ORAREDHAP_LOCUS36150</name>
</gene>
<reference evidence="2" key="1">
    <citation type="journal article" date="2020" name="Genome Biol.">
        <title>Gamete binning: chromosome-level and haplotype-resolved genome assembly enabled by high-throughput single-cell sequencing of gamete genomes.</title>
        <authorList>
            <person name="Campoy J.A."/>
            <person name="Sun H."/>
            <person name="Goel M."/>
            <person name="Jiao W.-B."/>
            <person name="Folz-Donahue K."/>
            <person name="Wang N."/>
            <person name="Rubio M."/>
            <person name="Liu C."/>
            <person name="Kukat C."/>
            <person name="Ruiz D."/>
            <person name="Huettel B."/>
            <person name="Schneeberger K."/>
        </authorList>
    </citation>
    <scope>NUCLEOTIDE SEQUENCE [LARGE SCALE GENOMIC DNA]</scope>
    <source>
        <strain evidence="2">cv. Rojo Pasion</strain>
    </source>
</reference>
<dbReference type="EMBL" id="CAEKKB010000006">
    <property type="protein sequence ID" value="CAB4313285.1"/>
    <property type="molecule type" value="Genomic_DNA"/>
</dbReference>
<organism evidence="1 2">
    <name type="scientific">Prunus armeniaca</name>
    <name type="common">Apricot</name>
    <name type="synonym">Armeniaca vulgaris</name>
    <dbReference type="NCBI Taxonomy" id="36596"/>
    <lineage>
        <taxon>Eukaryota</taxon>
        <taxon>Viridiplantae</taxon>
        <taxon>Streptophyta</taxon>
        <taxon>Embryophyta</taxon>
        <taxon>Tracheophyta</taxon>
        <taxon>Spermatophyta</taxon>
        <taxon>Magnoliopsida</taxon>
        <taxon>eudicotyledons</taxon>
        <taxon>Gunneridae</taxon>
        <taxon>Pentapetalae</taxon>
        <taxon>rosids</taxon>
        <taxon>fabids</taxon>
        <taxon>Rosales</taxon>
        <taxon>Rosaceae</taxon>
        <taxon>Amygdaloideae</taxon>
        <taxon>Amygdaleae</taxon>
        <taxon>Prunus</taxon>
    </lineage>
</organism>
<dbReference type="Proteomes" id="UP000507245">
    <property type="component" value="Unassembled WGS sequence"/>
</dbReference>
<evidence type="ECO:0000313" key="2">
    <source>
        <dbReference type="Proteomes" id="UP000507245"/>
    </source>
</evidence>
<accession>A0A6J5XMQ1</accession>
<evidence type="ECO:0000313" key="1">
    <source>
        <dbReference type="EMBL" id="CAB4313285.1"/>
    </source>
</evidence>
<proteinExistence type="predicted"/>
<protein>
    <submittedName>
        <fullName evidence="1">Uncharacterized protein</fullName>
    </submittedName>
</protein>
<dbReference type="AlphaFoldDB" id="A0A6J5XMQ1"/>
<keyword evidence="2" id="KW-1185">Reference proteome</keyword>
<name>A0A6J5XMQ1_PRUAR</name>
<sequence length="77" mass="9006">MRRRRLSKNPIKKNTRSTLLPRAAGPLLCLPRAAGSHRRLRFFIFLRLRAAAPYRNRILGVSEKYRTVKLSERDAFV</sequence>